<name>E5A786_LEPMJ</name>
<evidence type="ECO:0000256" key="3">
    <source>
        <dbReference type="ARBA" id="ARBA00022692"/>
    </source>
</evidence>
<dbReference type="InterPro" id="IPR027469">
    <property type="entry name" value="Cation_efflux_TMD_sf"/>
</dbReference>
<dbReference type="GO" id="GO:0030003">
    <property type="term" value="P:intracellular monoatomic cation homeostasis"/>
    <property type="evidence" value="ECO:0007669"/>
    <property type="project" value="UniProtKB-ARBA"/>
</dbReference>
<dbReference type="InterPro" id="IPR050291">
    <property type="entry name" value="CDF_Transporter"/>
</dbReference>
<feature type="domain" description="Cation efflux protein cytoplasmic" evidence="9">
    <location>
        <begin position="474"/>
        <end position="545"/>
    </location>
</feature>
<feature type="compositionally biased region" description="Basic and acidic residues" evidence="6">
    <location>
        <begin position="108"/>
        <end position="117"/>
    </location>
</feature>
<feature type="region of interest" description="Disordered" evidence="6">
    <location>
        <begin position="104"/>
        <end position="187"/>
    </location>
</feature>
<accession>E5A786</accession>
<dbReference type="FunFam" id="3.30.70.1350:FF:000003">
    <property type="entry name" value="Cation diffusion facilitator 1"/>
    <property type="match status" value="1"/>
</dbReference>
<dbReference type="GeneID" id="13289050"/>
<evidence type="ECO:0000256" key="1">
    <source>
        <dbReference type="ARBA" id="ARBA00004141"/>
    </source>
</evidence>
<feature type="transmembrane region" description="Helical" evidence="7">
    <location>
        <begin position="269"/>
        <end position="290"/>
    </location>
</feature>
<keyword evidence="11" id="KW-1185">Reference proteome</keyword>
<dbReference type="GO" id="GO:0098771">
    <property type="term" value="P:inorganic ion homeostasis"/>
    <property type="evidence" value="ECO:0007669"/>
    <property type="project" value="UniProtKB-ARBA"/>
</dbReference>
<reference evidence="11" key="1">
    <citation type="journal article" date="2011" name="Nat. Commun.">
        <title>Effector diversification within compartments of the Leptosphaeria maculans genome affected by Repeat-Induced Point mutations.</title>
        <authorList>
            <person name="Rouxel T."/>
            <person name="Grandaubert J."/>
            <person name="Hane J.K."/>
            <person name="Hoede C."/>
            <person name="van de Wouw A.P."/>
            <person name="Couloux A."/>
            <person name="Dominguez V."/>
            <person name="Anthouard V."/>
            <person name="Bally P."/>
            <person name="Bourras S."/>
            <person name="Cozijnsen A.J."/>
            <person name="Ciuffetti L.M."/>
            <person name="Degrave A."/>
            <person name="Dilmaghani A."/>
            <person name="Duret L."/>
            <person name="Fudal I."/>
            <person name="Goodwin S.B."/>
            <person name="Gout L."/>
            <person name="Glaser N."/>
            <person name="Linglin J."/>
            <person name="Kema G.H.J."/>
            <person name="Lapalu N."/>
            <person name="Lawrence C.B."/>
            <person name="May K."/>
            <person name="Meyer M."/>
            <person name="Ollivier B."/>
            <person name="Poulain J."/>
            <person name="Schoch C.L."/>
            <person name="Simon A."/>
            <person name="Spatafora J.W."/>
            <person name="Stachowiak A."/>
            <person name="Turgeon B.G."/>
            <person name="Tyler B.M."/>
            <person name="Vincent D."/>
            <person name="Weissenbach J."/>
            <person name="Amselem J."/>
            <person name="Quesneville H."/>
            <person name="Oliver R.P."/>
            <person name="Wincker P."/>
            <person name="Balesdent M.-H."/>
            <person name="Howlett B.J."/>
        </authorList>
    </citation>
    <scope>NUCLEOTIDE SEQUENCE [LARGE SCALE GENOMIC DNA]</scope>
    <source>
        <strain evidence="11">JN3 / isolate v23.1.3 / race Av1-4-5-6-7-8</strain>
    </source>
</reference>
<dbReference type="FunFam" id="1.20.1510.10:FF:000005">
    <property type="entry name" value="Putative Cation diffusion facilitator 1"/>
    <property type="match status" value="1"/>
</dbReference>
<dbReference type="InterPro" id="IPR002524">
    <property type="entry name" value="Cation_efflux"/>
</dbReference>
<dbReference type="InterPro" id="IPR058533">
    <property type="entry name" value="Cation_efflux_TM"/>
</dbReference>
<keyword evidence="3 7" id="KW-0812">Transmembrane</keyword>
<keyword evidence="2" id="KW-0813">Transport</keyword>
<dbReference type="EMBL" id="FP929136">
    <property type="protein sequence ID" value="CBX99481.1"/>
    <property type="molecule type" value="Genomic_DNA"/>
</dbReference>
<dbReference type="InterPro" id="IPR036837">
    <property type="entry name" value="Cation_efflux_CTD_sf"/>
</dbReference>
<sequence length="560" mass="62753">MTAQQPCRFKMCPLAKETHLSAVKPPHVSLAATVDPVRHPSSWPHRQCVTSSIAVQLKYSGVSRCVRKTFLLVARQRESDSRLLCAVNMSSEPDLHRAISMKPHPFHTHPERMERTASPHIHLSSSTSHHHAHLSEPSSRKNDASSTAVETANDHDHDPIARHVPVCTSTSDDVERQSPPAYTPDIDPYRLSAAIKGENELALIRANTSRKRDGCGGPMTLNAKARSAKKLEEFYEAQNENIERLLKPVDDHRRDAKDEDTANHLKYKIAVIGSFAANILLAILQLYAAISSRSLSLFTTMADSLFDPLSNLTLIMCNRAVARVDGRKFPSGKARIETAGNLSFCALMITVSVVIIVEAIRTFAEHSGPETNDFYLPSVIAVSIAFATKFSLFLYCWALRNKYSQVRILWEDHRNDLFINGFGVLTSVGGSKLRWWLDPMGATILSCLIIFLWSRTAYSEFQLLIGVTADTAMLQHITYISMTHSPAIRQIDTVRAYHSGPRLIVEVDIVMEPEETLRATHDVAEELQIKLESLPDVERAYVHVDYETDHRPEHSLKKEL</sequence>
<dbReference type="NCBIfam" id="TIGR01297">
    <property type="entry name" value="CDF"/>
    <property type="match status" value="1"/>
</dbReference>
<dbReference type="Gene3D" id="1.20.1510.10">
    <property type="entry name" value="Cation efflux protein transmembrane domain"/>
    <property type="match status" value="1"/>
</dbReference>
<dbReference type="HOGENOM" id="CLU_013430_2_2_1"/>
<dbReference type="InParanoid" id="E5A786"/>
<comment type="subcellular location">
    <subcellularLocation>
        <location evidence="1">Membrane</location>
        <topology evidence="1">Multi-pass membrane protein</topology>
    </subcellularLocation>
</comment>
<evidence type="ECO:0000256" key="2">
    <source>
        <dbReference type="ARBA" id="ARBA00022448"/>
    </source>
</evidence>
<dbReference type="OrthoDB" id="78296at2759"/>
<evidence type="ECO:0000256" key="7">
    <source>
        <dbReference type="SAM" id="Phobius"/>
    </source>
</evidence>
<dbReference type="Pfam" id="PF16916">
    <property type="entry name" value="ZT_dimer"/>
    <property type="match status" value="1"/>
</dbReference>
<dbReference type="PANTHER" id="PTHR43840">
    <property type="entry name" value="MITOCHONDRIAL METAL TRANSPORTER 1-RELATED"/>
    <property type="match status" value="1"/>
</dbReference>
<evidence type="ECO:0000259" key="8">
    <source>
        <dbReference type="Pfam" id="PF01545"/>
    </source>
</evidence>
<keyword evidence="5 7" id="KW-0472">Membrane</keyword>
<dbReference type="Proteomes" id="UP000002668">
    <property type="component" value="Genome"/>
</dbReference>
<dbReference type="eggNOG" id="KOG1485">
    <property type="taxonomic scope" value="Eukaryota"/>
</dbReference>
<feature type="compositionally biased region" description="Basic and acidic residues" evidence="6">
    <location>
        <begin position="152"/>
        <end position="161"/>
    </location>
</feature>
<proteinExistence type="predicted"/>
<evidence type="ECO:0000259" key="9">
    <source>
        <dbReference type="Pfam" id="PF16916"/>
    </source>
</evidence>
<dbReference type="AlphaFoldDB" id="E5A786"/>
<dbReference type="SUPFAM" id="SSF161111">
    <property type="entry name" value="Cation efflux protein transmembrane domain-like"/>
    <property type="match status" value="1"/>
</dbReference>
<evidence type="ECO:0000313" key="10">
    <source>
        <dbReference type="EMBL" id="CBX99481.1"/>
    </source>
</evidence>
<feature type="transmembrane region" description="Helical" evidence="7">
    <location>
        <begin position="342"/>
        <end position="363"/>
    </location>
</feature>
<dbReference type="VEuPathDB" id="FungiDB:LEMA_P087200.1"/>
<dbReference type="RefSeq" id="XP_003842960.1">
    <property type="nucleotide sequence ID" value="XM_003842912.1"/>
</dbReference>
<feature type="domain" description="Cation efflux protein transmembrane" evidence="8">
    <location>
        <begin position="273"/>
        <end position="465"/>
    </location>
</feature>
<dbReference type="GO" id="GO:0008324">
    <property type="term" value="F:monoatomic cation transmembrane transporter activity"/>
    <property type="evidence" value="ECO:0007669"/>
    <property type="project" value="InterPro"/>
</dbReference>
<evidence type="ECO:0000313" key="11">
    <source>
        <dbReference type="Proteomes" id="UP000002668"/>
    </source>
</evidence>
<dbReference type="PANTHER" id="PTHR43840:SF12">
    <property type="entry name" value="CATION DIFFUSION FACILITATOR 1 (AFU_ORTHOLOGUE AFUA_1G14440)"/>
    <property type="match status" value="1"/>
</dbReference>
<protein>
    <submittedName>
        <fullName evidence="10">Uncharacterized protein</fullName>
    </submittedName>
</protein>
<dbReference type="Gene3D" id="3.30.70.1350">
    <property type="entry name" value="Cation efflux protein, cytoplasmic domain"/>
    <property type="match status" value="1"/>
</dbReference>
<dbReference type="GO" id="GO:0016020">
    <property type="term" value="C:membrane"/>
    <property type="evidence" value="ECO:0007669"/>
    <property type="project" value="UniProtKB-SubCell"/>
</dbReference>
<feature type="compositionally biased region" description="Low complexity" evidence="6">
    <location>
        <begin position="118"/>
        <end position="127"/>
    </location>
</feature>
<dbReference type="SUPFAM" id="SSF160240">
    <property type="entry name" value="Cation efflux protein cytoplasmic domain-like"/>
    <property type="match status" value="1"/>
</dbReference>
<dbReference type="STRING" id="985895.E5A786"/>
<evidence type="ECO:0000256" key="6">
    <source>
        <dbReference type="SAM" id="MobiDB-lite"/>
    </source>
</evidence>
<gene>
    <name evidence="10" type="ORF">LEMA_P087200.1</name>
</gene>
<evidence type="ECO:0000256" key="4">
    <source>
        <dbReference type="ARBA" id="ARBA00022989"/>
    </source>
</evidence>
<feature type="transmembrane region" description="Helical" evidence="7">
    <location>
        <begin position="375"/>
        <end position="398"/>
    </location>
</feature>
<evidence type="ECO:0000256" key="5">
    <source>
        <dbReference type="ARBA" id="ARBA00023136"/>
    </source>
</evidence>
<dbReference type="InterPro" id="IPR027470">
    <property type="entry name" value="Cation_efflux_CTD"/>
</dbReference>
<dbReference type="Pfam" id="PF01545">
    <property type="entry name" value="Cation_efflux"/>
    <property type="match status" value="1"/>
</dbReference>
<keyword evidence="4 7" id="KW-1133">Transmembrane helix</keyword>
<organism evidence="10 11">
    <name type="scientific">Leptosphaeria maculans (strain JN3 / isolate v23.1.3 / race Av1-4-5-6-7-8)</name>
    <name type="common">Blackleg fungus</name>
    <name type="synonym">Phoma lingam</name>
    <dbReference type="NCBI Taxonomy" id="985895"/>
    <lineage>
        <taxon>Eukaryota</taxon>
        <taxon>Fungi</taxon>
        <taxon>Dikarya</taxon>
        <taxon>Ascomycota</taxon>
        <taxon>Pezizomycotina</taxon>
        <taxon>Dothideomycetes</taxon>
        <taxon>Pleosporomycetidae</taxon>
        <taxon>Pleosporales</taxon>
        <taxon>Pleosporineae</taxon>
        <taxon>Leptosphaeriaceae</taxon>
        <taxon>Plenodomus</taxon>
        <taxon>Plenodomus lingam/Leptosphaeria maculans species complex</taxon>
    </lineage>
</organism>